<sequence>MILLLPHLLHHYHLHHHHALLIIMIMKRINPPSLKGLDEPEQLTLSLMRNAPFPRTPPPPIGEAPFTEASHGIDGREDLKRICGIKVVGIAFKTKKGDKSIWEHMTVKLMQHGLMIWLLLSIGDRTPH</sequence>
<dbReference type="EMBL" id="GISG01232747">
    <property type="protein sequence ID" value="MBA4666790.1"/>
    <property type="molecule type" value="Transcribed_RNA"/>
</dbReference>
<evidence type="ECO:0000313" key="1">
    <source>
        <dbReference type="EMBL" id="MBA4666790.1"/>
    </source>
</evidence>
<organism evidence="1">
    <name type="scientific">Opuntia streptacantha</name>
    <name type="common">Prickly pear cactus</name>
    <name type="synonym">Opuntia cardona</name>
    <dbReference type="NCBI Taxonomy" id="393608"/>
    <lineage>
        <taxon>Eukaryota</taxon>
        <taxon>Viridiplantae</taxon>
        <taxon>Streptophyta</taxon>
        <taxon>Embryophyta</taxon>
        <taxon>Tracheophyta</taxon>
        <taxon>Spermatophyta</taxon>
        <taxon>Magnoliopsida</taxon>
        <taxon>eudicotyledons</taxon>
        <taxon>Gunneridae</taxon>
        <taxon>Pentapetalae</taxon>
        <taxon>Caryophyllales</taxon>
        <taxon>Cactineae</taxon>
        <taxon>Cactaceae</taxon>
        <taxon>Opuntioideae</taxon>
        <taxon>Opuntia</taxon>
    </lineage>
</organism>
<protein>
    <submittedName>
        <fullName evidence="1">Uncharacterized protein</fullName>
    </submittedName>
</protein>
<dbReference type="AlphaFoldDB" id="A0A7C9AHC9"/>
<proteinExistence type="predicted"/>
<reference evidence="1" key="1">
    <citation type="journal article" date="2013" name="J. Plant Res.">
        <title>Effect of fungi and light on seed germination of three Opuntia species from semiarid lands of central Mexico.</title>
        <authorList>
            <person name="Delgado-Sanchez P."/>
            <person name="Jimenez-Bremont J.F."/>
            <person name="Guerrero-Gonzalez Mde L."/>
            <person name="Flores J."/>
        </authorList>
    </citation>
    <scope>NUCLEOTIDE SEQUENCE</scope>
    <source>
        <tissue evidence="1">Cladode</tissue>
    </source>
</reference>
<reference evidence="1" key="2">
    <citation type="submission" date="2020-07" db="EMBL/GenBank/DDBJ databases">
        <authorList>
            <person name="Vera ALvarez R."/>
            <person name="Arias-Moreno D.M."/>
            <person name="Jimenez-Jacinto V."/>
            <person name="Jimenez-Bremont J.F."/>
            <person name="Swaminathan K."/>
            <person name="Moose S.P."/>
            <person name="Guerrero-Gonzalez M.L."/>
            <person name="Marino-Ramirez L."/>
            <person name="Landsman D."/>
            <person name="Rodriguez-Kessler M."/>
            <person name="Delgado-Sanchez P."/>
        </authorList>
    </citation>
    <scope>NUCLEOTIDE SEQUENCE</scope>
    <source>
        <tissue evidence="1">Cladode</tissue>
    </source>
</reference>
<name>A0A7C9AHC9_OPUST</name>
<accession>A0A7C9AHC9</accession>